<dbReference type="RefSeq" id="WP_111200058.1">
    <property type="nucleotide sequence ID" value="NZ_QKVK01000011.1"/>
</dbReference>
<dbReference type="PANTHER" id="PTHR43130">
    <property type="entry name" value="ARAC-FAMILY TRANSCRIPTIONAL REGULATOR"/>
    <property type="match status" value="1"/>
</dbReference>
<reference evidence="6" key="1">
    <citation type="submission" date="2018-06" db="EMBL/GenBank/DDBJ databases">
        <title>Aestuariibacter litoralis strain KCTC 52945T.</title>
        <authorList>
            <person name="Li X."/>
            <person name="Salam N."/>
            <person name="Li J.-L."/>
            <person name="Chen Y.-M."/>
            <person name="Yang Z.-W."/>
            <person name="Zhang L.-Y."/>
            <person name="Han M.-X."/>
            <person name="Xiao M."/>
            <person name="Li W.-J."/>
        </authorList>
    </citation>
    <scope>NUCLEOTIDE SEQUENCE [LARGE SCALE GENOMIC DNA]</scope>
    <source>
        <strain evidence="6">KCTC 52945</strain>
    </source>
</reference>
<comment type="caution">
    <text evidence="5">The sequence shown here is derived from an EMBL/GenBank/DDBJ whole genome shotgun (WGS) entry which is preliminary data.</text>
</comment>
<dbReference type="Gene3D" id="1.10.10.60">
    <property type="entry name" value="Homeodomain-like"/>
    <property type="match status" value="2"/>
</dbReference>
<gene>
    <name evidence="5" type="ORF">DK847_18660</name>
</gene>
<evidence type="ECO:0000313" key="6">
    <source>
        <dbReference type="Proteomes" id="UP000248795"/>
    </source>
</evidence>
<evidence type="ECO:0000256" key="3">
    <source>
        <dbReference type="ARBA" id="ARBA00023163"/>
    </source>
</evidence>
<keyword evidence="2" id="KW-0238">DNA-binding</keyword>
<feature type="domain" description="HTH araC/xylS-type" evidence="4">
    <location>
        <begin position="227"/>
        <end position="325"/>
    </location>
</feature>
<keyword evidence="6" id="KW-1185">Reference proteome</keyword>
<dbReference type="InterPro" id="IPR029062">
    <property type="entry name" value="Class_I_gatase-like"/>
</dbReference>
<keyword evidence="1" id="KW-0805">Transcription regulation</keyword>
<evidence type="ECO:0000256" key="2">
    <source>
        <dbReference type="ARBA" id="ARBA00023125"/>
    </source>
</evidence>
<name>A0A2W2AP43_9HYPH</name>
<evidence type="ECO:0000256" key="1">
    <source>
        <dbReference type="ARBA" id="ARBA00023015"/>
    </source>
</evidence>
<dbReference type="InterPro" id="IPR052158">
    <property type="entry name" value="INH-QAR"/>
</dbReference>
<protein>
    <submittedName>
        <fullName evidence="5">GlxA family transcriptional regulator</fullName>
    </submittedName>
</protein>
<dbReference type="SUPFAM" id="SSF52317">
    <property type="entry name" value="Class I glutamine amidotransferase-like"/>
    <property type="match status" value="1"/>
</dbReference>
<dbReference type="GO" id="GO:0003700">
    <property type="term" value="F:DNA-binding transcription factor activity"/>
    <property type="evidence" value="ECO:0007669"/>
    <property type="project" value="InterPro"/>
</dbReference>
<sequence length="354" mass="39491">MAQSADVATEPGDVTRVSFVLLPRFNMMTLTMLMEPMRIANYLAPHKLYEWDFRATAAGPVSASNGLSVACRPIDEEGLAKPDIIAVCGSWGAEHMNDQRLFRWLRRNARAQVQMVAVELGIYAFAKAGLVTDHKVTTHWSMMAGLAEAHPGLEVVEQLYSVEKPVMTCAGGTAGLDLMLHIVGRKNGDQLAAEIANQVMHHPRRPPESLQRHATGGKHDDVHQDVRAAMTLLEGRIEDPTPVPRVCRELGVSQRKLERLFKRDIGCTIVQYSKLLRLQYARVLLSSTRMSIREVSAACGFNSMSYFSQSFLQAFGKKPSEYRQAWPEKDAAPSWPGTVYAYLQTARKQPRKRG</sequence>
<evidence type="ECO:0000313" key="5">
    <source>
        <dbReference type="EMBL" id="PZF75352.1"/>
    </source>
</evidence>
<accession>A0A2W2AP43</accession>
<dbReference type="PROSITE" id="PS01124">
    <property type="entry name" value="HTH_ARAC_FAMILY_2"/>
    <property type="match status" value="1"/>
</dbReference>
<dbReference type="InterPro" id="IPR018060">
    <property type="entry name" value="HTH_AraC"/>
</dbReference>
<dbReference type="SMART" id="SM00342">
    <property type="entry name" value="HTH_ARAC"/>
    <property type="match status" value="1"/>
</dbReference>
<dbReference type="Proteomes" id="UP000248795">
    <property type="component" value="Unassembled WGS sequence"/>
</dbReference>
<dbReference type="InterPro" id="IPR009057">
    <property type="entry name" value="Homeodomain-like_sf"/>
</dbReference>
<dbReference type="CDD" id="cd03136">
    <property type="entry name" value="GATase1_AraC_ArgR_like"/>
    <property type="match status" value="1"/>
</dbReference>
<dbReference type="AlphaFoldDB" id="A0A2W2AP43"/>
<dbReference type="InterPro" id="IPR002818">
    <property type="entry name" value="DJ-1/PfpI"/>
</dbReference>
<dbReference type="PRINTS" id="PR00032">
    <property type="entry name" value="HTHARAC"/>
</dbReference>
<dbReference type="Pfam" id="PF12833">
    <property type="entry name" value="HTH_18"/>
    <property type="match status" value="1"/>
</dbReference>
<evidence type="ECO:0000259" key="4">
    <source>
        <dbReference type="PROSITE" id="PS01124"/>
    </source>
</evidence>
<proteinExistence type="predicted"/>
<dbReference type="GO" id="GO:0043565">
    <property type="term" value="F:sequence-specific DNA binding"/>
    <property type="evidence" value="ECO:0007669"/>
    <property type="project" value="InterPro"/>
</dbReference>
<dbReference type="PANTHER" id="PTHR43130:SF3">
    <property type="entry name" value="HTH-TYPE TRANSCRIPTIONAL REGULATOR RV1931C"/>
    <property type="match status" value="1"/>
</dbReference>
<dbReference type="InterPro" id="IPR018062">
    <property type="entry name" value="HTH_AraC-typ_CS"/>
</dbReference>
<keyword evidence="3" id="KW-0804">Transcription</keyword>
<dbReference type="PROSITE" id="PS00041">
    <property type="entry name" value="HTH_ARAC_FAMILY_1"/>
    <property type="match status" value="1"/>
</dbReference>
<dbReference type="InterPro" id="IPR020449">
    <property type="entry name" value="Tscrpt_reg_AraC-type_HTH"/>
</dbReference>
<dbReference type="Gene3D" id="3.40.50.880">
    <property type="match status" value="1"/>
</dbReference>
<dbReference type="Pfam" id="PF01965">
    <property type="entry name" value="DJ-1_PfpI"/>
    <property type="match status" value="1"/>
</dbReference>
<dbReference type="EMBL" id="QKVK01000011">
    <property type="protein sequence ID" value="PZF75352.1"/>
    <property type="molecule type" value="Genomic_DNA"/>
</dbReference>
<organism evidence="5 6">
    <name type="scientific">Aestuariivirga litoralis</name>
    <dbReference type="NCBI Taxonomy" id="2650924"/>
    <lineage>
        <taxon>Bacteria</taxon>
        <taxon>Pseudomonadati</taxon>
        <taxon>Pseudomonadota</taxon>
        <taxon>Alphaproteobacteria</taxon>
        <taxon>Hyphomicrobiales</taxon>
        <taxon>Aestuariivirgaceae</taxon>
        <taxon>Aestuariivirga</taxon>
    </lineage>
</organism>
<dbReference type="SUPFAM" id="SSF46689">
    <property type="entry name" value="Homeodomain-like"/>
    <property type="match status" value="2"/>
</dbReference>